<name>A0A0S8K145_UNCW3</name>
<dbReference type="InterPro" id="IPR052211">
    <property type="entry name" value="Cpx_auxiliary_protein"/>
</dbReference>
<organism evidence="6 7">
    <name type="scientific">candidate division WOR_3 bacterium SM1_77</name>
    <dbReference type="NCBI Taxonomy" id="1703778"/>
    <lineage>
        <taxon>Bacteria</taxon>
        <taxon>Bacteria division WOR-3</taxon>
    </lineage>
</organism>
<comment type="subcellular location">
    <subcellularLocation>
        <location evidence="1">Periplasm</location>
    </subcellularLocation>
</comment>
<evidence type="ECO:0000313" key="6">
    <source>
        <dbReference type="EMBL" id="KPL14891.1"/>
    </source>
</evidence>
<accession>A0A0S8K145</accession>
<dbReference type="Gene3D" id="1.20.120.1490">
    <property type="match status" value="1"/>
</dbReference>
<keyword evidence="4" id="KW-0574">Periplasm</keyword>
<dbReference type="PANTHER" id="PTHR38102">
    <property type="entry name" value="PERIPLASMIC CHAPERONE SPY"/>
    <property type="match status" value="1"/>
</dbReference>
<reference evidence="6 7" key="1">
    <citation type="journal article" date="2015" name="Microbiome">
        <title>Genomic resolution of linkages in carbon, nitrogen, and sulfur cycling among widespread estuary sediment bacteria.</title>
        <authorList>
            <person name="Baker B.J."/>
            <person name="Lazar C.S."/>
            <person name="Teske A.P."/>
            <person name="Dick G.J."/>
        </authorList>
    </citation>
    <scope>NUCLEOTIDE SEQUENCE [LARGE SCALE GENOMIC DNA]</scope>
    <source>
        <strain evidence="6">SM1_77</strain>
    </source>
</reference>
<comment type="similarity">
    <text evidence="2">Belongs to the CpxP/Spy family.</text>
</comment>
<dbReference type="InterPro" id="IPR025961">
    <property type="entry name" value="Metal_resist"/>
</dbReference>
<evidence type="ECO:0000256" key="4">
    <source>
        <dbReference type="ARBA" id="ARBA00022764"/>
    </source>
</evidence>
<dbReference type="CDD" id="cd09916">
    <property type="entry name" value="CpxP_like"/>
    <property type="match status" value="1"/>
</dbReference>
<dbReference type="Proteomes" id="UP000050975">
    <property type="component" value="Unassembled WGS sequence"/>
</dbReference>
<evidence type="ECO:0000256" key="1">
    <source>
        <dbReference type="ARBA" id="ARBA00004418"/>
    </source>
</evidence>
<dbReference type="InterPro" id="IPR012899">
    <property type="entry name" value="LTXXQ"/>
</dbReference>
<dbReference type="GO" id="GO:0030288">
    <property type="term" value="C:outer membrane-bounded periplasmic space"/>
    <property type="evidence" value="ECO:0007669"/>
    <property type="project" value="TreeGrafter"/>
</dbReference>
<sequence length="161" mass="18735">MFKLRSKQIVLPIAALLLFAGSAFTQPPGMHEEGQGRKGMHGCEMSSHKGMIPGLSQEQQEQIKTLRTEYMKTVQPLRNQIGEKKARLRTLTTSDKVNMSQVNKVIEDIGKIKTEMMKLREQHRQEVRKMLNDEQRVFFDARQHSHDGRRHEGMHLKKEMR</sequence>
<gene>
    <name evidence="6" type="ORF">AMJ74_02565</name>
</gene>
<keyword evidence="3 5" id="KW-0732">Signal</keyword>
<evidence type="ECO:0000313" key="7">
    <source>
        <dbReference type="Proteomes" id="UP000050975"/>
    </source>
</evidence>
<dbReference type="GO" id="GO:0051082">
    <property type="term" value="F:unfolded protein binding"/>
    <property type="evidence" value="ECO:0007669"/>
    <property type="project" value="TreeGrafter"/>
</dbReference>
<feature type="signal peptide" evidence="5">
    <location>
        <begin position="1"/>
        <end position="25"/>
    </location>
</feature>
<comment type="caution">
    <text evidence="6">The sequence shown here is derived from an EMBL/GenBank/DDBJ whole genome shotgun (WGS) entry which is preliminary data.</text>
</comment>
<dbReference type="Pfam" id="PF13801">
    <property type="entry name" value="Metal_resist"/>
    <property type="match status" value="1"/>
</dbReference>
<feature type="chain" id="PRO_5006649403" description="Periplasmic heavy metal sensor" evidence="5">
    <location>
        <begin position="26"/>
        <end position="161"/>
    </location>
</feature>
<evidence type="ECO:0000256" key="2">
    <source>
        <dbReference type="ARBA" id="ARBA00008441"/>
    </source>
</evidence>
<dbReference type="AlphaFoldDB" id="A0A0S8K145"/>
<dbReference type="EMBL" id="LJVE01000031">
    <property type="protein sequence ID" value="KPL14891.1"/>
    <property type="molecule type" value="Genomic_DNA"/>
</dbReference>
<evidence type="ECO:0000256" key="3">
    <source>
        <dbReference type="ARBA" id="ARBA00022729"/>
    </source>
</evidence>
<evidence type="ECO:0008006" key="8">
    <source>
        <dbReference type="Google" id="ProtNLM"/>
    </source>
</evidence>
<dbReference type="PANTHER" id="PTHR38102:SF1">
    <property type="entry name" value="PERIPLASMIC CHAPERONE SPY"/>
    <property type="match status" value="1"/>
</dbReference>
<protein>
    <recommendedName>
        <fullName evidence="8">Periplasmic heavy metal sensor</fullName>
    </recommendedName>
</protein>
<proteinExistence type="inferred from homology"/>
<evidence type="ECO:0000256" key="5">
    <source>
        <dbReference type="SAM" id="SignalP"/>
    </source>
</evidence>